<evidence type="ECO:0000313" key="3">
    <source>
        <dbReference type="Proteomes" id="UP000310158"/>
    </source>
</evidence>
<dbReference type="EMBL" id="SGPL01000196">
    <property type="protein sequence ID" value="THH15702.1"/>
    <property type="molecule type" value="Genomic_DNA"/>
</dbReference>
<feature type="region of interest" description="Disordered" evidence="1">
    <location>
        <begin position="76"/>
        <end position="128"/>
    </location>
</feature>
<feature type="region of interest" description="Disordered" evidence="1">
    <location>
        <begin position="228"/>
        <end position="277"/>
    </location>
</feature>
<organism evidence="2 3">
    <name type="scientific">Bondarzewia mesenterica</name>
    <dbReference type="NCBI Taxonomy" id="1095465"/>
    <lineage>
        <taxon>Eukaryota</taxon>
        <taxon>Fungi</taxon>
        <taxon>Dikarya</taxon>
        <taxon>Basidiomycota</taxon>
        <taxon>Agaricomycotina</taxon>
        <taxon>Agaricomycetes</taxon>
        <taxon>Russulales</taxon>
        <taxon>Bondarzewiaceae</taxon>
        <taxon>Bondarzewia</taxon>
    </lineage>
</organism>
<protein>
    <submittedName>
        <fullName evidence="2">Uncharacterized protein</fullName>
    </submittedName>
</protein>
<comment type="caution">
    <text evidence="2">The sequence shown here is derived from an EMBL/GenBank/DDBJ whole genome shotgun (WGS) entry which is preliminary data.</text>
</comment>
<feature type="compositionally biased region" description="Polar residues" evidence="1">
    <location>
        <begin position="228"/>
        <end position="242"/>
    </location>
</feature>
<evidence type="ECO:0000313" key="2">
    <source>
        <dbReference type="EMBL" id="THH15702.1"/>
    </source>
</evidence>
<feature type="compositionally biased region" description="Basic residues" evidence="1">
    <location>
        <begin position="261"/>
        <end position="277"/>
    </location>
</feature>
<name>A0A4S4LTE6_9AGAM</name>
<dbReference type="Proteomes" id="UP000310158">
    <property type="component" value="Unassembled WGS sequence"/>
</dbReference>
<evidence type="ECO:0000256" key="1">
    <source>
        <dbReference type="SAM" id="MobiDB-lite"/>
    </source>
</evidence>
<feature type="region of interest" description="Disordered" evidence="1">
    <location>
        <begin position="510"/>
        <end position="530"/>
    </location>
</feature>
<gene>
    <name evidence="2" type="ORF">EW146_g4818</name>
</gene>
<proteinExistence type="predicted"/>
<sequence length="560" mass="62287">MQAADYAGAAAVSRCLATLSTLLRVTCAPLRDGCCARRANSPLPSYYQPKTICPHRASYLSCIQLFLNSMSLSVSGNSLTQTQETDEISIRRRRRRPGPRKAVDSRLRNYNSALPNPPPHLLARPTPNNLATFDGSNMVVNRGVPFAGDTVGKHVRPDPQEAFTIPTMSRQSKSSSDMQTLTVHEFLQRTSRTPARVPDRRRRTAVVDLKVYCGDDDYRRTIKYPSAVSVSQPESSHCNSSNFEEHQGHSSKSSMPPSLRRTAKARPRRKRPAKPLKQRLFEAAVYSHIEMPQTSTSESSGPAHIAGRRPLSFYPVRKLSSESGVRKRKWDLIDPRKRIPDIKTASFASGGLSSNSAPNVAVPVLQKPMSAWRRDFILASLDTVEKALRKSQKRIPAPERTHYRPLRFVPLEVHEEAFKKMSRSKTSTEPALTSARSACRSKADEEYLADPTPLLFEELPINSPADAYPKASLTCLPTPCTQSDTTRLISSSPFATSEDSPNRQVVGRYAAFGNSPQGPAHGNPERPLRPLTSMMGQLRETARNVTREQLVSKRMKSRAF</sequence>
<accession>A0A4S4LTE6</accession>
<dbReference type="AlphaFoldDB" id="A0A4S4LTE6"/>
<keyword evidence="3" id="KW-1185">Reference proteome</keyword>
<reference evidence="2 3" key="1">
    <citation type="submission" date="2019-02" db="EMBL/GenBank/DDBJ databases">
        <title>Genome sequencing of the rare red list fungi Bondarzewia mesenterica.</title>
        <authorList>
            <person name="Buettner E."/>
            <person name="Kellner H."/>
        </authorList>
    </citation>
    <scope>NUCLEOTIDE SEQUENCE [LARGE SCALE GENOMIC DNA]</scope>
    <source>
        <strain evidence="2 3">DSM 108281</strain>
    </source>
</reference>